<proteinExistence type="predicted"/>
<sequence length="134" mass="14378">MTRHDVHIAWRNSLLLACGVCMDDNLPRQDDDADSGAAYSVLARFLMAMLPLAASPELPAKPASAFAQTRPAHPDPVFASKPALAAATRVPFARQPNGSCRIRSATHHRRSVGRIFTCIVSALDVVGQHVPGRA</sequence>
<reference evidence="1 2" key="1">
    <citation type="submission" date="2016-07" db="EMBL/GenBank/DDBJ databases">
        <title>Pervasive Adenine N6-methylation of Active Genes in Fungi.</title>
        <authorList>
            <consortium name="DOE Joint Genome Institute"/>
            <person name="Mondo S.J."/>
            <person name="Dannebaum R.O."/>
            <person name="Kuo R.C."/>
            <person name="Labutti K."/>
            <person name="Haridas S."/>
            <person name="Kuo A."/>
            <person name="Salamov A."/>
            <person name="Ahrendt S.R."/>
            <person name="Lipzen A."/>
            <person name="Sullivan W."/>
            <person name="Andreopoulos W.B."/>
            <person name="Clum A."/>
            <person name="Lindquist E."/>
            <person name="Daum C."/>
            <person name="Ramamoorthy G.K."/>
            <person name="Gryganskyi A."/>
            <person name="Culley D."/>
            <person name="Magnuson J.K."/>
            <person name="James T.Y."/>
            <person name="O'Malley M.A."/>
            <person name="Stajich J.E."/>
            <person name="Spatafora J.W."/>
            <person name="Visel A."/>
            <person name="Grigoriev I.V."/>
        </authorList>
    </citation>
    <scope>NUCLEOTIDE SEQUENCE [LARGE SCALE GENOMIC DNA]</scope>
    <source>
        <strain evidence="1 2">PL171</strain>
    </source>
</reference>
<comment type="caution">
    <text evidence="1">The sequence shown here is derived from an EMBL/GenBank/DDBJ whole genome shotgun (WGS) entry which is preliminary data.</text>
</comment>
<evidence type="ECO:0000313" key="2">
    <source>
        <dbReference type="Proteomes" id="UP000193411"/>
    </source>
</evidence>
<dbReference type="Proteomes" id="UP000193411">
    <property type="component" value="Unassembled WGS sequence"/>
</dbReference>
<gene>
    <name evidence="1" type="ORF">BCR44DRAFT_55205</name>
</gene>
<accession>A0A1Y2HK42</accession>
<protein>
    <submittedName>
        <fullName evidence="1">Uncharacterized protein</fullName>
    </submittedName>
</protein>
<evidence type="ECO:0000313" key="1">
    <source>
        <dbReference type="EMBL" id="ORZ34344.1"/>
    </source>
</evidence>
<name>A0A1Y2HK42_9FUNG</name>
<dbReference type="AlphaFoldDB" id="A0A1Y2HK42"/>
<keyword evidence="2" id="KW-1185">Reference proteome</keyword>
<dbReference type="EMBL" id="MCFL01000029">
    <property type="protein sequence ID" value="ORZ34344.1"/>
    <property type="molecule type" value="Genomic_DNA"/>
</dbReference>
<organism evidence="1 2">
    <name type="scientific">Catenaria anguillulae PL171</name>
    <dbReference type="NCBI Taxonomy" id="765915"/>
    <lineage>
        <taxon>Eukaryota</taxon>
        <taxon>Fungi</taxon>
        <taxon>Fungi incertae sedis</taxon>
        <taxon>Blastocladiomycota</taxon>
        <taxon>Blastocladiomycetes</taxon>
        <taxon>Blastocladiales</taxon>
        <taxon>Catenariaceae</taxon>
        <taxon>Catenaria</taxon>
    </lineage>
</organism>